<dbReference type="Pfam" id="PF00990">
    <property type="entry name" value="GGDEF"/>
    <property type="match status" value="1"/>
</dbReference>
<protein>
    <recommendedName>
        <fullName evidence="1">diguanylate cyclase</fullName>
        <ecNumber evidence="1">2.7.7.65</ecNumber>
    </recommendedName>
</protein>
<keyword evidence="6" id="KW-1185">Reference proteome</keyword>
<dbReference type="FunFam" id="3.30.70.270:FF:000001">
    <property type="entry name" value="Diguanylate cyclase domain protein"/>
    <property type="match status" value="1"/>
</dbReference>
<accession>A0A9X1T106</accession>
<reference evidence="5" key="1">
    <citation type="submission" date="2021-12" db="EMBL/GenBank/DDBJ databases">
        <authorList>
            <person name="Li Y."/>
        </authorList>
    </citation>
    <scope>NUCLEOTIDE SEQUENCE</scope>
    <source>
        <strain evidence="5">DKSPLA3</strain>
    </source>
</reference>
<dbReference type="AlphaFoldDB" id="A0A9X1T106"/>
<evidence type="ECO:0000256" key="1">
    <source>
        <dbReference type="ARBA" id="ARBA00012528"/>
    </source>
</evidence>
<evidence type="ECO:0000256" key="2">
    <source>
        <dbReference type="ARBA" id="ARBA00034247"/>
    </source>
</evidence>
<dbReference type="SUPFAM" id="SSF55073">
    <property type="entry name" value="Nucleotide cyclase"/>
    <property type="match status" value="1"/>
</dbReference>
<evidence type="ECO:0000313" key="6">
    <source>
        <dbReference type="Proteomes" id="UP001139089"/>
    </source>
</evidence>
<dbReference type="InterPro" id="IPR043128">
    <property type="entry name" value="Rev_trsase/Diguanyl_cyclase"/>
</dbReference>
<dbReference type="NCBIfam" id="TIGR00254">
    <property type="entry name" value="GGDEF"/>
    <property type="match status" value="1"/>
</dbReference>
<keyword evidence="3" id="KW-0472">Membrane</keyword>
<keyword evidence="3" id="KW-0812">Transmembrane</keyword>
<comment type="caution">
    <text evidence="5">The sequence shown here is derived from an EMBL/GenBank/DDBJ whole genome shotgun (WGS) entry which is preliminary data.</text>
</comment>
<dbReference type="InterPro" id="IPR029787">
    <property type="entry name" value="Nucleotide_cyclase"/>
</dbReference>
<feature type="domain" description="GGDEF" evidence="4">
    <location>
        <begin position="255"/>
        <end position="389"/>
    </location>
</feature>
<dbReference type="InterPro" id="IPR000160">
    <property type="entry name" value="GGDEF_dom"/>
</dbReference>
<evidence type="ECO:0000259" key="4">
    <source>
        <dbReference type="PROSITE" id="PS50887"/>
    </source>
</evidence>
<dbReference type="CDD" id="cd01949">
    <property type="entry name" value="GGDEF"/>
    <property type="match status" value="1"/>
</dbReference>
<evidence type="ECO:0000313" key="5">
    <source>
        <dbReference type="EMBL" id="MCD7109240.1"/>
    </source>
</evidence>
<dbReference type="InterPro" id="IPR050469">
    <property type="entry name" value="Diguanylate_Cyclase"/>
</dbReference>
<dbReference type="Gene3D" id="3.30.70.270">
    <property type="match status" value="1"/>
</dbReference>
<feature type="transmembrane region" description="Helical" evidence="3">
    <location>
        <begin position="34"/>
        <end position="53"/>
    </location>
</feature>
<name>A0A9X1T106_9HYPH</name>
<dbReference type="EMBL" id="JAJOZR010000005">
    <property type="protein sequence ID" value="MCD7109240.1"/>
    <property type="molecule type" value="Genomic_DNA"/>
</dbReference>
<feature type="transmembrane region" description="Helical" evidence="3">
    <location>
        <begin position="6"/>
        <end position="27"/>
    </location>
</feature>
<feature type="transmembrane region" description="Helical" evidence="3">
    <location>
        <begin position="68"/>
        <end position="88"/>
    </location>
</feature>
<feature type="transmembrane region" description="Helical" evidence="3">
    <location>
        <begin position="120"/>
        <end position="141"/>
    </location>
</feature>
<dbReference type="PANTHER" id="PTHR45138">
    <property type="entry name" value="REGULATORY COMPONENTS OF SENSORY TRANSDUCTION SYSTEM"/>
    <property type="match status" value="1"/>
</dbReference>
<dbReference type="EC" id="2.7.7.65" evidence="1"/>
<sequence>MVDVQTLLVSSVTARAGFLLVFLLYSFRPGATNAYRFWTLSILCSALGLWLNYHDPHYPNFSADKGALIYFILGLSIVSVEAGAKSFFGLPLDRVKFVAACIVPALTYWSAASLRLPETYVLVLTMVTLVYILITASSSFLKGRWQKRLPSQILISSSLAFYAMALVATIVSLIIGDLFGYEGLGPSGKNVYLSVFIDQTISVLIYVGLVAMSLEEAQRQMQIAATTDPLTGLANRRGLEERALAIIGAGQRLKRPMAVLIADIDHFKSINDRYGHADGDHVLKQFAERLPVVVKRQQDVLARWGGEEFVAILHGASLEDATHLAEMLCRSIEERPFEVGGNKVTVTTSIGVAAFGHEEPLLEQAIHMADAALYRAKRTGRNRVCVGSATQDATADAAG</sequence>
<proteinExistence type="predicted"/>
<feature type="transmembrane region" description="Helical" evidence="3">
    <location>
        <begin position="153"/>
        <end position="179"/>
    </location>
</feature>
<comment type="catalytic activity">
    <reaction evidence="2">
        <text>2 GTP = 3',3'-c-di-GMP + 2 diphosphate</text>
        <dbReference type="Rhea" id="RHEA:24898"/>
        <dbReference type="ChEBI" id="CHEBI:33019"/>
        <dbReference type="ChEBI" id="CHEBI:37565"/>
        <dbReference type="ChEBI" id="CHEBI:58805"/>
        <dbReference type="EC" id="2.7.7.65"/>
    </reaction>
</comment>
<evidence type="ECO:0000256" key="3">
    <source>
        <dbReference type="SAM" id="Phobius"/>
    </source>
</evidence>
<feature type="transmembrane region" description="Helical" evidence="3">
    <location>
        <begin position="191"/>
        <end position="212"/>
    </location>
</feature>
<gene>
    <name evidence="5" type="ORF">LRX75_09295</name>
</gene>
<dbReference type="PANTHER" id="PTHR45138:SF9">
    <property type="entry name" value="DIGUANYLATE CYCLASE DGCM-RELATED"/>
    <property type="match status" value="1"/>
</dbReference>
<feature type="transmembrane region" description="Helical" evidence="3">
    <location>
        <begin position="95"/>
        <end position="114"/>
    </location>
</feature>
<keyword evidence="3" id="KW-1133">Transmembrane helix</keyword>
<dbReference type="SMART" id="SM00267">
    <property type="entry name" value="GGDEF"/>
    <property type="match status" value="1"/>
</dbReference>
<dbReference type="GO" id="GO:0052621">
    <property type="term" value="F:diguanylate cyclase activity"/>
    <property type="evidence" value="ECO:0007669"/>
    <property type="project" value="UniProtKB-EC"/>
</dbReference>
<dbReference type="Proteomes" id="UP001139089">
    <property type="component" value="Unassembled WGS sequence"/>
</dbReference>
<organism evidence="5 6">
    <name type="scientific">Rhizobium quercicola</name>
    <dbReference type="NCBI Taxonomy" id="2901226"/>
    <lineage>
        <taxon>Bacteria</taxon>
        <taxon>Pseudomonadati</taxon>
        <taxon>Pseudomonadota</taxon>
        <taxon>Alphaproteobacteria</taxon>
        <taxon>Hyphomicrobiales</taxon>
        <taxon>Rhizobiaceae</taxon>
        <taxon>Rhizobium/Agrobacterium group</taxon>
        <taxon>Rhizobium</taxon>
    </lineage>
</organism>
<dbReference type="PROSITE" id="PS50887">
    <property type="entry name" value="GGDEF"/>
    <property type="match status" value="1"/>
</dbReference>
<dbReference type="RefSeq" id="WP_231813693.1">
    <property type="nucleotide sequence ID" value="NZ_JAJOZR010000005.1"/>
</dbReference>